<dbReference type="GO" id="GO:0032543">
    <property type="term" value="P:mitochondrial translation"/>
    <property type="evidence" value="ECO:0007669"/>
    <property type="project" value="TreeGrafter"/>
</dbReference>
<dbReference type="SUPFAM" id="SSF54189">
    <property type="entry name" value="Ribosomal proteins S24e, L23 and L15e"/>
    <property type="match status" value="1"/>
</dbReference>
<feature type="region of interest" description="Disordered" evidence="5">
    <location>
        <begin position="96"/>
        <end position="175"/>
    </location>
</feature>
<keyword evidence="3" id="KW-0687">Ribonucleoprotein</keyword>
<comment type="caution">
    <text evidence="6">The sequence shown here is derived from an EMBL/GenBank/DDBJ whole genome shotgun (WGS) entry which is preliminary data.</text>
</comment>
<protein>
    <recommendedName>
        <fullName evidence="4">Large ribosomal subunit protein uL23m</fullName>
    </recommendedName>
</protein>
<organism evidence="6 7">
    <name type="scientific">Amylocarpus encephaloides</name>
    <dbReference type="NCBI Taxonomy" id="45428"/>
    <lineage>
        <taxon>Eukaryota</taxon>
        <taxon>Fungi</taxon>
        <taxon>Dikarya</taxon>
        <taxon>Ascomycota</taxon>
        <taxon>Pezizomycotina</taxon>
        <taxon>Leotiomycetes</taxon>
        <taxon>Helotiales</taxon>
        <taxon>Helotiales incertae sedis</taxon>
        <taxon>Amylocarpus</taxon>
    </lineage>
</organism>
<dbReference type="InterPro" id="IPR012678">
    <property type="entry name" value="Ribosomal_uL23/eL15/eS24_sf"/>
</dbReference>
<evidence type="ECO:0000256" key="2">
    <source>
        <dbReference type="ARBA" id="ARBA00022980"/>
    </source>
</evidence>
<feature type="compositionally biased region" description="Basic and acidic residues" evidence="5">
    <location>
        <begin position="102"/>
        <end position="146"/>
    </location>
</feature>
<name>A0A9P7YBP1_9HELO</name>
<gene>
    <name evidence="6" type="ORF">BJ875DRAFT_385810</name>
</gene>
<dbReference type="InterPro" id="IPR013025">
    <property type="entry name" value="Ribosomal_uL23-like"/>
</dbReference>
<dbReference type="GO" id="GO:0003735">
    <property type="term" value="F:structural constituent of ribosome"/>
    <property type="evidence" value="ECO:0007669"/>
    <property type="project" value="InterPro"/>
</dbReference>
<dbReference type="Proteomes" id="UP000824998">
    <property type="component" value="Unassembled WGS sequence"/>
</dbReference>
<reference evidence="6" key="1">
    <citation type="journal article" date="2021" name="IMA Fungus">
        <title>Genomic characterization of three marine fungi, including Emericellopsis atlantica sp. nov. with signatures of a generalist lifestyle and marine biomass degradation.</title>
        <authorList>
            <person name="Hagestad O.C."/>
            <person name="Hou L."/>
            <person name="Andersen J.H."/>
            <person name="Hansen E.H."/>
            <person name="Altermark B."/>
            <person name="Li C."/>
            <person name="Kuhnert E."/>
            <person name="Cox R.J."/>
            <person name="Crous P.W."/>
            <person name="Spatafora J.W."/>
            <person name="Lail K."/>
            <person name="Amirebrahimi M."/>
            <person name="Lipzen A."/>
            <person name="Pangilinan J."/>
            <person name="Andreopoulos W."/>
            <person name="Hayes R.D."/>
            <person name="Ng V."/>
            <person name="Grigoriev I.V."/>
            <person name="Jackson S.A."/>
            <person name="Sutton T.D.S."/>
            <person name="Dobson A.D.W."/>
            <person name="Rama T."/>
        </authorList>
    </citation>
    <scope>NUCLEOTIDE SEQUENCE</scope>
    <source>
        <strain evidence="6">TRa018bII</strain>
    </source>
</reference>
<evidence type="ECO:0000256" key="5">
    <source>
        <dbReference type="SAM" id="MobiDB-lite"/>
    </source>
</evidence>
<keyword evidence="2" id="KW-0689">Ribosomal protein</keyword>
<accession>A0A9P7YBP1</accession>
<dbReference type="GO" id="GO:0005762">
    <property type="term" value="C:mitochondrial large ribosomal subunit"/>
    <property type="evidence" value="ECO:0007669"/>
    <property type="project" value="TreeGrafter"/>
</dbReference>
<evidence type="ECO:0000313" key="7">
    <source>
        <dbReference type="Proteomes" id="UP000824998"/>
    </source>
</evidence>
<evidence type="ECO:0000256" key="3">
    <source>
        <dbReference type="ARBA" id="ARBA00023274"/>
    </source>
</evidence>
<evidence type="ECO:0000313" key="6">
    <source>
        <dbReference type="EMBL" id="KAG9230135.1"/>
    </source>
</evidence>
<dbReference type="InterPro" id="IPR012677">
    <property type="entry name" value="Nucleotide-bd_a/b_plait_sf"/>
</dbReference>
<dbReference type="Pfam" id="PF00276">
    <property type="entry name" value="Ribosomal_L23"/>
    <property type="match status" value="1"/>
</dbReference>
<evidence type="ECO:0000256" key="4">
    <source>
        <dbReference type="ARBA" id="ARBA00039977"/>
    </source>
</evidence>
<dbReference type="Gene3D" id="3.30.70.330">
    <property type="match status" value="1"/>
</dbReference>
<dbReference type="AlphaFoldDB" id="A0A9P7YBP1"/>
<evidence type="ECO:0000256" key="1">
    <source>
        <dbReference type="ARBA" id="ARBA00006700"/>
    </source>
</evidence>
<keyword evidence="7" id="KW-1185">Reference proteome</keyword>
<proteinExistence type="inferred from homology"/>
<dbReference type="OrthoDB" id="275582at2759"/>
<dbReference type="EMBL" id="MU251698">
    <property type="protein sequence ID" value="KAG9230135.1"/>
    <property type="molecule type" value="Genomic_DNA"/>
</dbReference>
<dbReference type="PANTHER" id="PTHR12059:SF5">
    <property type="entry name" value="LARGE RIBOSOMAL SUBUNIT PROTEIN UL23M"/>
    <property type="match status" value="1"/>
</dbReference>
<comment type="similarity">
    <text evidence="1">Belongs to the universal ribosomal protein uL23 family.</text>
</comment>
<dbReference type="PANTHER" id="PTHR12059">
    <property type="entry name" value="RIBOSOMAL PROTEIN L23-RELATED"/>
    <property type="match status" value="1"/>
</dbReference>
<sequence length="175" mass="20454">MPSSPNFTLTLLRTPKQPPNFATFIVPLNLNKLDLRDYLWNAYGVPVRGVRSFIQQQKLRQDKPNAKRAAPRRWFRPRAIKKMMVEMDDPFVWPDEPTDFTAWEKETKDALDEDQKKKQDQAAPDYREKPSHERKSIAEQAKDILAGKDVWSTEATKPTWEDDGEEVEVEKDVKI</sequence>